<dbReference type="RefSeq" id="WP_025747414.1">
    <property type="nucleotide sequence ID" value="NZ_FOXR01000023.1"/>
</dbReference>
<dbReference type="EMBL" id="FOXR01000023">
    <property type="protein sequence ID" value="SFQ28401.1"/>
    <property type="molecule type" value="Genomic_DNA"/>
</dbReference>
<dbReference type="InterPro" id="IPR018062">
    <property type="entry name" value="HTH_AraC-typ_CS"/>
</dbReference>
<dbReference type="Pfam" id="PF12833">
    <property type="entry name" value="HTH_18"/>
    <property type="match status" value="1"/>
</dbReference>
<dbReference type="PROSITE" id="PS00041">
    <property type="entry name" value="HTH_ARAC_FAMILY_1"/>
    <property type="match status" value="1"/>
</dbReference>
<organism evidence="5 6">
    <name type="scientific">Caldicoprobacter faecalis</name>
    <dbReference type="NCBI Taxonomy" id="937334"/>
    <lineage>
        <taxon>Bacteria</taxon>
        <taxon>Bacillati</taxon>
        <taxon>Bacillota</taxon>
        <taxon>Clostridia</taxon>
        <taxon>Caldicoprobacterales</taxon>
        <taxon>Caldicoprobacteraceae</taxon>
        <taxon>Caldicoprobacter</taxon>
    </lineage>
</organism>
<dbReference type="GO" id="GO:0043565">
    <property type="term" value="F:sequence-specific DNA binding"/>
    <property type="evidence" value="ECO:0007669"/>
    <property type="project" value="InterPro"/>
</dbReference>
<keyword evidence="2 5" id="KW-0238">DNA-binding</keyword>
<sequence>MKHDKALLIKNYLSNLQVDVQVASYTCCPQSWADFDYVPDYNKFYYICDGEGWLKIGSDEYYPKPGQLFLMPAGVVQSYSTISENTFKKYWCHFTAKVGEMNLFDIVRTPVFVDVGDDRELKELFAALVDSYHSGGFTDALRLKGIMMEIIAWYFDKLSLDDIQLYAYSSTQELGEVLTFIESHLNDNITIDDLAKIVHFHPNYFIKFFRDHLGCSPMQYINRLRLEKAKHLLKTTDLTVKEIADMIGFNDAGYFSKVFKRYTGFSPQEFRNI</sequence>
<accession>A0A1I5X904</accession>
<dbReference type="InterPro" id="IPR020449">
    <property type="entry name" value="Tscrpt_reg_AraC-type_HTH"/>
</dbReference>
<dbReference type="SUPFAM" id="SSF46689">
    <property type="entry name" value="Homeodomain-like"/>
    <property type="match status" value="2"/>
</dbReference>
<keyword evidence="3" id="KW-0804">Transcription</keyword>
<dbReference type="SUPFAM" id="SSF51215">
    <property type="entry name" value="Regulatory protein AraC"/>
    <property type="match status" value="1"/>
</dbReference>
<protein>
    <submittedName>
        <fullName evidence="5">AraC-type DNA-binding protein</fullName>
    </submittedName>
</protein>
<keyword evidence="1" id="KW-0805">Transcription regulation</keyword>
<evidence type="ECO:0000259" key="4">
    <source>
        <dbReference type="PROSITE" id="PS01124"/>
    </source>
</evidence>
<dbReference type="InterPro" id="IPR037923">
    <property type="entry name" value="HTH-like"/>
</dbReference>
<evidence type="ECO:0000313" key="6">
    <source>
        <dbReference type="Proteomes" id="UP000198577"/>
    </source>
</evidence>
<dbReference type="Pfam" id="PF02311">
    <property type="entry name" value="AraC_binding"/>
    <property type="match status" value="1"/>
</dbReference>
<dbReference type="Gene3D" id="2.60.120.280">
    <property type="entry name" value="Regulatory protein AraC"/>
    <property type="match status" value="1"/>
</dbReference>
<evidence type="ECO:0000256" key="3">
    <source>
        <dbReference type="ARBA" id="ARBA00023163"/>
    </source>
</evidence>
<feature type="domain" description="HTH araC/xylS-type" evidence="4">
    <location>
        <begin position="175"/>
        <end position="273"/>
    </location>
</feature>
<dbReference type="AlphaFoldDB" id="A0A1I5X904"/>
<evidence type="ECO:0000256" key="2">
    <source>
        <dbReference type="ARBA" id="ARBA00023125"/>
    </source>
</evidence>
<name>A0A1I5X904_9FIRM</name>
<dbReference type="InterPro" id="IPR018060">
    <property type="entry name" value="HTH_AraC"/>
</dbReference>
<dbReference type="OrthoDB" id="625043at2"/>
<dbReference type="Gene3D" id="1.10.10.60">
    <property type="entry name" value="Homeodomain-like"/>
    <property type="match status" value="2"/>
</dbReference>
<proteinExistence type="predicted"/>
<dbReference type="PRINTS" id="PR00032">
    <property type="entry name" value="HTHARAC"/>
</dbReference>
<keyword evidence="6" id="KW-1185">Reference proteome</keyword>
<dbReference type="SMART" id="SM00342">
    <property type="entry name" value="HTH_ARAC"/>
    <property type="match status" value="1"/>
</dbReference>
<dbReference type="GO" id="GO:0003700">
    <property type="term" value="F:DNA-binding transcription factor activity"/>
    <property type="evidence" value="ECO:0007669"/>
    <property type="project" value="InterPro"/>
</dbReference>
<evidence type="ECO:0000313" key="5">
    <source>
        <dbReference type="EMBL" id="SFQ28401.1"/>
    </source>
</evidence>
<reference evidence="5 6" key="1">
    <citation type="submission" date="2016-10" db="EMBL/GenBank/DDBJ databases">
        <authorList>
            <person name="de Groot N.N."/>
        </authorList>
    </citation>
    <scope>NUCLEOTIDE SEQUENCE [LARGE SCALE GENOMIC DNA]</scope>
    <source>
        <strain evidence="5 6">DSM 20678</strain>
    </source>
</reference>
<dbReference type="Proteomes" id="UP000198577">
    <property type="component" value="Unassembled WGS sequence"/>
</dbReference>
<dbReference type="InterPro" id="IPR003313">
    <property type="entry name" value="AraC-bd"/>
</dbReference>
<dbReference type="PANTHER" id="PTHR43280:SF28">
    <property type="entry name" value="HTH-TYPE TRANSCRIPTIONAL ACTIVATOR RHAS"/>
    <property type="match status" value="1"/>
</dbReference>
<evidence type="ECO:0000256" key="1">
    <source>
        <dbReference type="ARBA" id="ARBA00023015"/>
    </source>
</evidence>
<gene>
    <name evidence="5" type="ORF">SAMN05444406_12325</name>
</gene>
<dbReference type="PANTHER" id="PTHR43280">
    <property type="entry name" value="ARAC-FAMILY TRANSCRIPTIONAL REGULATOR"/>
    <property type="match status" value="1"/>
</dbReference>
<dbReference type="PROSITE" id="PS01124">
    <property type="entry name" value="HTH_ARAC_FAMILY_2"/>
    <property type="match status" value="1"/>
</dbReference>
<dbReference type="InterPro" id="IPR009057">
    <property type="entry name" value="Homeodomain-like_sf"/>
</dbReference>
<dbReference type="STRING" id="937334.SAMN05444406_12325"/>